<organism evidence="1 2">
    <name type="scientific">Hibiscus trionum</name>
    <name type="common">Flower of an hour</name>
    <dbReference type="NCBI Taxonomy" id="183268"/>
    <lineage>
        <taxon>Eukaryota</taxon>
        <taxon>Viridiplantae</taxon>
        <taxon>Streptophyta</taxon>
        <taxon>Embryophyta</taxon>
        <taxon>Tracheophyta</taxon>
        <taxon>Spermatophyta</taxon>
        <taxon>Magnoliopsida</taxon>
        <taxon>eudicotyledons</taxon>
        <taxon>Gunneridae</taxon>
        <taxon>Pentapetalae</taxon>
        <taxon>rosids</taxon>
        <taxon>malvids</taxon>
        <taxon>Malvales</taxon>
        <taxon>Malvaceae</taxon>
        <taxon>Malvoideae</taxon>
        <taxon>Hibiscus</taxon>
    </lineage>
</organism>
<reference evidence="1" key="1">
    <citation type="submission" date="2023-05" db="EMBL/GenBank/DDBJ databases">
        <title>Genome and transcriptome analyses reveal genes involved in the formation of fine ridges on petal epidermal cells in Hibiscus trionum.</title>
        <authorList>
            <person name="Koshimizu S."/>
            <person name="Masuda S."/>
            <person name="Ishii T."/>
            <person name="Shirasu K."/>
            <person name="Hoshino A."/>
            <person name="Arita M."/>
        </authorList>
    </citation>
    <scope>NUCLEOTIDE SEQUENCE</scope>
    <source>
        <strain evidence="1">Hamamatsu line</strain>
    </source>
</reference>
<keyword evidence="2" id="KW-1185">Reference proteome</keyword>
<accession>A0A9W7M9C0</accession>
<proteinExistence type="predicted"/>
<evidence type="ECO:0008006" key="3">
    <source>
        <dbReference type="Google" id="ProtNLM"/>
    </source>
</evidence>
<protein>
    <recommendedName>
        <fullName evidence="3">Zinc knuckle CX2CX4HX4C domain-containing protein</fullName>
    </recommendedName>
</protein>
<sequence length="177" mass="18748">MDSITVSRQRVAFAKVCVELEAGANIPRLINVKLGDGSLASIVVEVRWLPPSCGHCIVFGHSGKNCTQNVAAKKNRVPKAGPAVTNKQHTMQVGCEGRSLELETGVAGSKDVVLEGKGKVVLASSESRLSILVDVGDGSNVEVVQDKVINALNEESSMEEVVVDACVTPKIFLILKL</sequence>
<name>A0A9W7M9C0_HIBTR</name>
<dbReference type="EMBL" id="BSYR01000024">
    <property type="protein sequence ID" value="GMI90200.1"/>
    <property type="molecule type" value="Genomic_DNA"/>
</dbReference>
<comment type="caution">
    <text evidence="1">The sequence shown here is derived from an EMBL/GenBank/DDBJ whole genome shotgun (WGS) entry which is preliminary data.</text>
</comment>
<dbReference type="AlphaFoldDB" id="A0A9W7M9C0"/>
<evidence type="ECO:0000313" key="2">
    <source>
        <dbReference type="Proteomes" id="UP001165190"/>
    </source>
</evidence>
<gene>
    <name evidence="1" type="ORF">HRI_002689300</name>
</gene>
<dbReference type="Proteomes" id="UP001165190">
    <property type="component" value="Unassembled WGS sequence"/>
</dbReference>
<evidence type="ECO:0000313" key="1">
    <source>
        <dbReference type="EMBL" id="GMI90200.1"/>
    </source>
</evidence>
<dbReference type="OrthoDB" id="1002078at2759"/>